<dbReference type="Pfam" id="PF10011">
    <property type="entry name" value="DUF2254"/>
    <property type="match status" value="1"/>
</dbReference>
<evidence type="ECO:0000313" key="2">
    <source>
        <dbReference type="EMBL" id="SNR80649.1"/>
    </source>
</evidence>
<keyword evidence="1" id="KW-1133">Transmembrane helix</keyword>
<dbReference type="InterPro" id="IPR018723">
    <property type="entry name" value="DUF2254_membrane"/>
</dbReference>
<evidence type="ECO:0000313" key="3">
    <source>
        <dbReference type="Proteomes" id="UP000198417"/>
    </source>
</evidence>
<name>A0A238ZC44_9RHOB</name>
<sequence length="423" mass="45492">MLSKSLMLVLRFARRLGVRVVLMALLAVLAALFAPLFTGFIPDSLTERFGSEAVLPILNILAASLLTVTTFSLGVMVSAFQAASSQGTPRVYRVLMQDGTTQTVLATFVSGFLFSLTALVMFNAGFYSEAAAVVVFGLTILTILSIIVAILRWIDLLSHLGSMDHTLWQVEDAANESLQTIAGSPNLGAHRITEKVPPPPGAHPVCSKQSGYVQFIDLAGLNDALSEQDGTLWITTMPGKYVLRGQPMGHVSGTDQDLADRICEFVTLGRERTMEQDPRFGLVVLSEIAARAMSPGVNDPGTAIDVVHRLKKLLWEYSQSLSAQDAAEKPDAEEVLYPRIHLSATTAMDLVDDAYGVIIRDAAGRVEVMAQILHALCDLASVKGAMGDAARVEIAYARDHAEAAISNEADLAKVRSLAPVEQD</sequence>
<feature type="transmembrane region" description="Helical" evidence="1">
    <location>
        <begin position="53"/>
        <end position="83"/>
    </location>
</feature>
<gene>
    <name evidence="2" type="ORF">SAMN06265370_12816</name>
</gene>
<dbReference type="EMBL" id="FZNN01000028">
    <property type="protein sequence ID" value="SNR80649.1"/>
    <property type="molecule type" value="Genomic_DNA"/>
</dbReference>
<dbReference type="AlphaFoldDB" id="A0A238ZC44"/>
<dbReference type="RefSeq" id="WP_089273494.1">
    <property type="nucleotide sequence ID" value="NZ_FZNN01000028.1"/>
</dbReference>
<proteinExistence type="predicted"/>
<reference evidence="2 3" key="1">
    <citation type="submission" date="2017-06" db="EMBL/GenBank/DDBJ databases">
        <authorList>
            <person name="Kim H.J."/>
            <person name="Triplett B.A."/>
        </authorList>
    </citation>
    <scope>NUCLEOTIDE SEQUENCE [LARGE SCALE GENOMIC DNA]</scope>
    <source>
        <strain evidence="2 3">DSM 29052</strain>
    </source>
</reference>
<feature type="transmembrane region" description="Helical" evidence="1">
    <location>
        <begin position="130"/>
        <end position="154"/>
    </location>
</feature>
<protein>
    <submittedName>
        <fullName evidence="2">Uncharacterized membrane protein</fullName>
    </submittedName>
</protein>
<keyword evidence="1" id="KW-0812">Transmembrane</keyword>
<accession>A0A238ZC44</accession>
<dbReference type="Proteomes" id="UP000198417">
    <property type="component" value="Unassembled WGS sequence"/>
</dbReference>
<organism evidence="2 3">
    <name type="scientific">Puniceibacterium sediminis</name>
    <dbReference type="NCBI Taxonomy" id="1608407"/>
    <lineage>
        <taxon>Bacteria</taxon>
        <taxon>Pseudomonadati</taxon>
        <taxon>Pseudomonadota</taxon>
        <taxon>Alphaproteobacteria</taxon>
        <taxon>Rhodobacterales</taxon>
        <taxon>Paracoccaceae</taxon>
        <taxon>Puniceibacterium</taxon>
    </lineage>
</organism>
<keyword evidence="3" id="KW-1185">Reference proteome</keyword>
<keyword evidence="1" id="KW-0472">Membrane</keyword>
<feature type="transmembrane region" description="Helical" evidence="1">
    <location>
        <begin position="20"/>
        <end position="41"/>
    </location>
</feature>
<evidence type="ECO:0000256" key="1">
    <source>
        <dbReference type="SAM" id="Phobius"/>
    </source>
</evidence>
<dbReference type="OrthoDB" id="2955631at2"/>
<feature type="transmembrane region" description="Helical" evidence="1">
    <location>
        <begin position="104"/>
        <end position="124"/>
    </location>
</feature>